<name>A0A9N9C5W1_9GLOM</name>
<evidence type="ECO:0000256" key="1">
    <source>
        <dbReference type="SAM" id="MobiDB-lite"/>
    </source>
</evidence>
<dbReference type="EMBL" id="CAJVPL010001914">
    <property type="protein sequence ID" value="CAG8592411.1"/>
    <property type="molecule type" value="Genomic_DNA"/>
</dbReference>
<gene>
    <name evidence="3" type="ORF">AGERDE_LOCUS8676</name>
</gene>
<reference evidence="3" key="1">
    <citation type="submission" date="2021-06" db="EMBL/GenBank/DDBJ databases">
        <authorList>
            <person name="Kallberg Y."/>
            <person name="Tangrot J."/>
            <person name="Rosling A."/>
        </authorList>
    </citation>
    <scope>NUCLEOTIDE SEQUENCE</scope>
    <source>
        <strain evidence="3">MT106</strain>
    </source>
</reference>
<keyword evidence="4" id="KW-1185">Reference proteome</keyword>
<dbReference type="Proteomes" id="UP000789831">
    <property type="component" value="Unassembled WGS sequence"/>
</dbReference>
<protein>
    <submittedName>
        <fullName evidence="3">4858_t:CDS:1</fullName>
    </submittedName>
</protein>
<accession>A0A9N9C5W1</accession>
<proteinExistence type="predicted"/>
<evidence type="ECO:0000313" key="3">
    <source>
        <dbReference type="EMBL" id="CAG8592411.1"/>
    </source>
</evidence>
<keyword evidence="2" id="KW-1133">Transmembrane helix</keyword>
<feature type="transmembrane region" description="Helical" evidence="2">
    <location>
        <begin position="101"/>
        <end position="123"/>
    </location>
</feature>
<feature type="transmembrane region" description="Helical" evidence="2">
    <location>
        <begin position="34"/>
        <end position="55"/>
    </location>
</feature>
<evidence type="ECO:0000313" key="4">
    <source>
        <dbReference type="Proteomes" id="UP000789831"/>
    </source>
</evidence>
<feature type="transmembrane region" description="Helical" evidence="2">
    <location>
        <begin position="172"/>
        <end position="194"/>
    </location>
</feature>
<feature type="region of interest" description="Disordered" evidence="1">
    <location>
        <begin position="320"/>
        <end position="344"/>
    </location>
</feature>
<keyword evidence="2" id="KW-0812">Transmembrane</keyword>
<keyword evidence="2" id="KW-0472">Membrane</keyword>
<sequence>MKLMKLDDLLDKTPFAHHPTRCCFFLPLRSGSLLIGLLLILQSVWFAAGYFVGIGVYRSHVSRGIEILYGFLFLIAVPIGLLGVYATKSQRSNLVRRFSQLYWLAISVLLILHFVDLILAYVWKKDIVRTCKSDLVYLIPANTSTVTVPYDPDAPTPKQIDDACNASIRLSLTWSFLDLIFIRLTLLVYFAVVVNEYSKKLTKRNGNSSGKQNCIAFDDKNPQFGEIESGKSNFIVSDDKKNPQFGEIESGKSNFIAFDDKNPQFGEVESGKSNSIAFEDKNPQFGEIEPEKSNSIVFDAMNPQFGEIESEKSNSIAFDDENPQFGEIESGKSNFVAFDDKKNS</sequence>
<comment type="caution">
    <text evidence="3">The sequence shown here is derived from an EMBL/GenBank/DDBJ whole genome shotgun (WGS) entry which is preliminary data.</text>
</comment>
<dbReference type="OrthoDB" id="2424176at2759"/>
<organism evidence="3 4">
    <name type="scientific">Ambispora gerdemannii</name>
    <dbReference type="NCBI Taxonomy" id="144530"/>
    <lineage>
        <taxon>Eukaryota</taxon>
        <taxon>Fungi</taxon>
        <taxon>Fungi incertae sedis</taxon>
        <taxon>Mucoromycota</taxon>
        <taxon>Glomeromycotina</taxon>
        <taxon>Glomeromycetes</taxon>
        <taxon>Archaeosporales</taxon>
        <taxon>Ambisporaceae</taxon>
        <taxon>Ambispora</taxon>
    </lineage>
</organism>
<dbReference type="AlphaFoldDB" id="A0A9N9C5W1"/>
<feature type="transmembrane region" description="Helical" evidence="2">
    <location>
        <begin position="67"/>
        <end position="86"/>
    </location>
</feature>
<evidence type="ECO:0000256" key="2">
    <source>
        <dbReference type="SAM" id="Phobius"/>
    </source>
</evidence>